<feature type="transmembrane region" description="Helical" evidence="6">
    <location>
        <begin position="466"/>
        <end position="484"/>
    </location>
</feature>
<evidence type="ECO:0000256" key="1">
    <source>
        <dbReference type="ARBA" id="ARBA00004127"/>
    </source>
</evidence>
<dbReference type="GO" id="GO:1905897">
    <property type="term" value="P:regulation of response to endoplasmic reticulum stress"/>
    <property type="evidence" value="ECO:0007669"/>
    <property type="project" value="TreeGrafter"/>
</dbReference>
<dbReference type="PANTHER" id="PTHR13325:SF3">
    <property type="entry name" value="MEMBRANE-BOUND TRANSCRIPTION FACTOR SITE-2 PROTEASE"/>
    <property type="match status" value="1"/>
</dbReference>
<gene>
    <name evidence="9" type="primary">LOC111459160</name>
</gene>
<dbReference type="InterPro" id="IPR001193">
    <property type="entry name" value="MBTPS2"/>
</dbReference>
<feature type="transmembrane region" description="Helical" evidence="6">
    <location>
        <begin position="199"/>
        <end position="221"/>
    </location>
</feature>
<evidence type="ECO:0000256" key="2">
    <source>
        <dbReference type="ARBA" id="ARBA00022692"/>
    </source>
</evidence>
<evidence type="ECO:0000313" key="8">
    <source>
        <dbReference type="Proteomes" id="UP000504609"/>
    </source>
</evidence>
<dbReference type="RefSeq" id="XP_022957694.1">
    <property type="nucleotide sequence ID" value="XM_023101926.1"/>
</dbReference>
<dbReference type="Pfam" id="PF02163">
    <property type="entry name" value="Peptidase_M50"/>
    <property type="match status" value="1"/>
</dbReference>
<protein>
    <recommendedName>
        <fullName evidence="5">Endopeptidase S2P</fullName>
    </recommendedName>
</protein>
<sequence>MSGRWRLSKRPRAEADAHARVPPLLPLSTSRKGLSNAVSCWYCDCKITSFNEPIFHFGRRHARVLRAWFSIGIGFSLAALAVVTTVLFLELAIAMHIFGNSDVPHSLPISYSSLFGLPPLISSCNFSPADAGYIIISSLISVAFHEFGHAAAVASEGIKLEYVAVFIALLFPGALVAFNHDVLQDSSCFNALRIYCAGIWHNAVLSAASGLMLFCLPLILFPLYIHGESPMVLDVPSTSPLSGYLSHGHLILSLDGMHIQNVDDWVNLSAQISESTFQNGTLSRLGENDRMANGRKGYCVPNFMLKESNKVQFSHDQSTCFGDLTSFTSIPCVSSTVLVDGDVDDSHYNRKEGIFCLNVNDIIKLNKCISGWDKAIINDSTSTCMCSQDETCLSPVQMPGSVWVEITYLNPHSSDCFYSRENPLPSSNCSGTFIFVGDVVSMAHSIQLTMYRPRLDFHYARYLPDVLERIFLCLFHASLALALLNSLPVYYLDGESILEIIIFQLTSMSPRNKEKVLRAFLMGGTLMSIFLLLRIFFHVFVS</sequence>
<proteinExistence type="predicted"/>
<evidence type="ECO:0000256" key="4">
    <source>
        <dbReference type="ARBA" id="ARBA00023136"/>
    </source>
</evidence>
<accession>A0A6J1H2Q0</accession>
<keyword evidence="9" id="KW-0645">Protease</keyword>
<dbReference type="KEGG" id="cmos:111459160"/>
<dbReference type="GO" id="GO:0031293">
    <property type="term" value="P:membrane protein intracellular domain proteolysis"/>
    <property type="evidence" value="ECO:0007669"/>
    <property type="project" value="TreeGrafter"/>
</dbReference>
<evidence type="ECO:0000256" key="6">
    <source>
        <dbReference type="SAM" id="Phobius"/>
    </source>
</evidence>
<dbReference type="GeneID" id="111459160"/>
<dbReference type="GO" id="GO:0005737">
    <property type="term" value="C:cytoplasm"/>
    <property type="evidence" value="ECO:0007669"/>
    <property type="project" value="TreeGrafter"/>
</dbReference>
<dbReference type="PANTHER" id="PTHR13325">
    <property type="entry name" value="PROTEASE M50 MEMBRANE-BOUND TRANSCRIPTION FACTOR SITE 2 PROTEASE"/>
    <property type="match status" value="1"/>
</dbReference>
<feature type="transmembrane region" description="Helical" evidence="6">
    <location>
        <begin position="519"/>
        <end position="541"/>
    </location>
</feature>
<evidence type="ECO:0000256" key="5">
    <source>
        <dbReference type="ARBA" id="ARBA00032658"/>
    </source>
</evidence>
<dbReference type="InterPro" id="IPR008915">
    <property type="entry name" value="Peptidase_M50"/>
</dbReference>
<keyword evidence="9" id="KW-0378">Hydrolase</keyword>
<reference evidence="9" key="1">
    <citation type="submission" date="2025-08" db="UniProtKB">
        <authorList>
            <consortium name="RefSeq"/>
        </authorList>
    </citation>
    <scope>IDENTIFICATION</scope>
    <source>
        <tissue evidence="9">Young leaves</tissue>
    </source>
</reference>
<keyword evidence="8" id="KW-1185">Reference proteome</keyword>
<feature type="domain" description="Peptidase M50" evidence="7">
    <location>
        <begin position="134"/>
        <end position="517"/>
    </location>
</feature>
<feature type="transmembrane region" description="Helical" evidence="6">
    <location>
        <begin position="131"/>
        <end position="148"/>
    </location>
</feature>
<evidence type="ECO:0000259" key="7">
    <source>
        <dbReference type="Pfam" id="PF02163"/>
    </source>
</evidence>
<dbReference type="Proteomes" id="UP000504609">
    <property type="component" value="Unplaced"/>
</dbReference>
<keyword evidence="4 6" id="KW-0472">Membrane</keyword>
<evidence type="ECO:0000256" key="3">
    <source>
        <dbReference type="ARBA" id="ARBA00022989"/>
    </source>
</evidence>
<dbReference type="GO" id="GO:0016020">
    <property type="term" value="C:membrane"/>
    <property type="evidence" value="ECO:0007669"/>
    <property type="project" value="InterPro"/>
</dbReference>
<feature type="transmembrane region" description="Helical" evidence="6">
    <location>
        <begin position="67"/>
        <end position="98"/>
    </location>
</feature>
<dbReference type="AlphaFoldDB" id="A0A6J1H2Q0"/>
<dbReference type="GO" id="GO:0012505">
    <property type="term" value="C:endomembrane system"/>
    <property type="evidence" value="ECO:0007669"/>
    <property type="project" value="UniProtKB-SubCell"/>
</dbReference>
<dbReference type="GO" id="GO:0004222">
    <property type="term" value="F:metalloendopeptidase activity"/>
    <property type="evidence" value="ECO:0007669"/>
    <property type="project" value="InterPro"/>
</dbReference>
<organism evidence="8 9">
    <name type="scientific">Cucurbita moschata</name>
    <name type="common">Winter crookneck squash</name>
    <name type="synonym">Cucurbita pepo var. moschata</name>
    <dbReference type="NCBI Taxonomy" id="3662"/>
    <lineage>
        <taxon>Eukaryota</taxon>
        <taxon>Viridiplantae</taxon>
        <taxon>Streptophyta</taxon>
        <taxon>Embryophyta</taxon>
        <taxon>Tracheophyta</taxon>
        <taxon>Spermatophyta</taxon>
        <taxon>Magnoliopsida</taxon>
        <taxon>eudicotyledons</taxon>
        <taxon>Gunneridae</taxon>
        <taxon>Pentapetalae</taxon>
        <taxon>rosids</taxon>
        <taxon>fabids</taxon>
        <taxon>Cucurbitales</taxon>
        <taxon>Cucurbitaceae</taxon>
        <taxon>Cucurbiteae</taxon>
        <taxon>Cucurbita</taxon>
    </lineage>
</organism>
<feature type="transmembrane region" description="Helical" evidence="6">
    <location>
        <begin position="160"/>
        <end position="179"/>
    </location>
</feature>
<keyword evidence="3 6" id="KW-1133">Transmembrane helix</keyword>
<evidence type="ECO:0000313" key="9">
    <source>
        <dbReference type="RefSeq" id="XP_022957694.1"/>
    </source>
</evidence>
<name>A0A6J1H2Q0_CUCMO</name>
<keyword evidence="2 6" id="KW-0812">Transmembrane</keyword>
<comment type="subcellular location">
    <subcellularLocation>
        <location evidence="1">Endomembrane system</location>
        <topology evidence="1">Multi-pass membrane protein</topology>
    </subcellularLocation>
</comment>